<feature type="region of interest" description="Disordered" evidence="1">
    <location>
        <begin position="56"/>
        <end position="128"/>
    </location>
</feature>
<gene>
    <name evidence="2" type="ORF">LTR62_007431</name>
</gene>
<reference evidence="2" key="1">
    <citation type="submission" date="2023-08" db="EMBL/GenBank/DDBJ databases">
        <title>Black Yeasts Isolated from many extreme environments.</title>
        <authorList>
            <person name="Coleine C."/>
            <person name="Stajich J.E."/>
            <person name="Selbmann L."/>
        </authorList>
    </citation>
    <scope>NUCLEOTIDE SEQUENCE</scope>
    <source>
        <strain evidence="2">CCFEE 5401</strain>
    </source>
</reference>
<evidence type="ECO:0000256" key="1">
    <source>
        <dbReference type="SAM" id="MobiDB-lite"/>
    </source>
</evidence>
<dbReference type="Proteomes" id="UP001310890">
    <property type="component" value="Unassembled WGS sequence"/>
</dbReference>
<dbReference type="EMBL" id="JAVRRL010000007">
    <property type="protein sequence ID" value="KAK5116757.1"/>
    <property type="molecule type" value="Genomic_DNA"/>
</dbReference>
<dbReference type="AlphaFoldDB" id="A0AAN7TQ60"/>
<protein>
    <submittedName>
        <fullName evidence="2">Uncharacterized protein</fullName>
    </submittedName>
</protein>
<organism evidence="2 3">
    <name type="scientific">Meristemomyces frigidus</name>
    <dbReference type="NCBI Taxonomy" id="1508187"/>
    <lineage>
        <taxon>Eukaryota</taxon>
        <taxon>Fungi</taxon>
        <taxon>Dikarya</taxon>
        <taxon>Ascomycota</taxon>
        <taxon>Pezizomycotina</taxon>
        <taxon>Dothideomycetes</taxon>
        <taxon>Dothideomycetidae</taxon>
        <taxon>Mycosphaerellales</taxon>
        <taxon>Teratosphaeriaceae</taxon>
        <taxon>Meristemomyces</taxon>
    </lineage>
</organism>
<comment type="caution">
    <text evidence="2">The sequence shown here is derived from an EMBL/GenBank/DDBJ whole genome shotgun (WGS) entry which is preliminary data.</text>
</comment>
<evidence type="ECO:0000313" key="3">
    <source>
        <dbReference type="Proteomes" id="UP001310890"/>
    </source>
</evidence>
<proteinExistence type="predicted"/>
<feature type="compositionally biased region" description="Basic residues" evidence="1">
    <location>
        <begin position="95"/>
        <end position="107"/>
    </location>
</feature>
<sequence>MGGTINWNDSGTWQRLVTCIIASGVKLDLRTIARYYGTTYNTLENRLRQVKKDADKLELGDEAEPSRTKSAPCTPRKSKGAAKKDPLSAVANGRVNKKSSPNKKRVKKEASDSPSFLDQGVDEVETGPLDPIDFGLAGVNFSFDLGNDGWAH</sequence>
<evidence type="ECO:0000313" key="2">
    <source>
        <dbReference type="EMBL" id="KAK5116757.1"/>
    </source>
</evidence>
<name>A0AAN7TQ60_9PEZI</name>
<accession>A0AAN7TQ60</accession>
<feature type="compositionally biased region" description="Basic and acidic residues" evidence="1">
    <location>
        <begin position="56"/>
        <end position="67"/>
    </location>
</feature>